<evidence type="ECO:0000313" key="5">
    <source>
        <dbReference type="Proteomes" id="UP000733379"/>
    </source>
</evidence>
<dbReference type="Proteomes" id="UP000733379">
    <property type="component" value="Unassembled WGS sequence"/>
</dbReference>
<reference evidence="4 5" key="1">
    <citation type="submission" date="2021-06" db="EMBL/GenBank/DDBJ databases">
        <title>Actinomycetes sequencing.</title>
        <authorList>
            <person name="Shan Q."/>
        </authorList>
    </citation>
    <scope>NUCLEOTIDE SEQUENCE [LARGE SCALE GENOMIC DNA]</scope>
    <source>
        <strain evidence="4 5">NEAU-G5</strain>
    </source>
</reference>
<keyword evidence="2" id="KW-0175">Coiled coil</keyword>
<evidence type="ECO:0000313" key="4">
    <source>
        <dbReference type="EMBL" id="MBU3061357.1"/>
    </source>
</evidence>
<dbReference type="PANTHER" id="PTHR30204:SF98">
    <property type="entry name" value="HTH-TYPE TRANSCRIPTIONAL REGULATOR ADHR"/>
    <property type="match status" value="1"/>
</dbReference>
<feature type="coiled-coil region" evidence="2">
    <location>
        <begin position="102"/>
        <end position="136"/>
    </location>
</feature>
<keyword evidence="1" id="KW-0238">DNA-binding</keyword>
<dbReference type="EMBL" id="JAHKNI010000002">
    <property type="protein sequence ID" value="MBU3061357.1"/>
    <property type="molecule type" value="Genomic_DNA"/>
</dbReference>
<dbReference type="Pfam" id="PF13411">
    <property type="entry name" value="MerR_1"/>
    <property type="match status" value="1"/>
</dbReference>
<gene>
    <name evidence="4" type="ORF">KO481_07455</name>
</gene>
<comment type="caution">
    <text evidence="4">The sequence shown here is derived from an EMBL/GenBank/DDBJ whole genome shotgun (WGS) entry which is preliminary data.</text>
</comment>
<keyword evidence="5" id="KW-1185">Reference proteome</keyword>
<sequence>MGVATWDTITESGHPDYERPRYSIGEASELSGLTRDTLRWYERIGLLASVGRDHTGKRRFSDRDLNWLSLIGRLRLTGMSVADMIRYAELVRAGEATYPERLEMFRHTRAEVLAQIEELKQTVAVLDRKIALYESNVPTEQQAAAGCMDLSVANCAPSAAIPSAAPMATV</sequence>
<protein>
    <submittedName>
        <fullName evidence="4">MerR family transcriptional regulator</fullName>
    </submittedName>
</protein>
<dbReference type="SMART" id="SM00422">
    <property type="entry name" value="HTH_MERR"/>
    <property type="match status" value="1"/>
</dbReference>
<evidence type="ECO:0000256" key="2">
    <source>
        <dbReference type="SAM" id="Coils"/>
    </source>
</evidence>
<evidence type="ECO:0000256" key="1">
    <source>
        <dbReference type="ARBA" id="ARBA00023125"/>
    </source>
</evidence>
<dbReference type="Gene3D" id="1.10.1660.10">
    <property type="match status" value="1"/>
</dbReference>
<dbReference type="RefSeq" id="WP_215916247.1">
    <property type="nucleotide sequence ID" value="NZ_JAHKNI010000002.1"/>
</dbReference>
<proteinExistence type="predicted"/>
<dbReference type="CDD" id="cd01109">
    <property type="entry name" value="HTH_YyaN"/>
    <property type="match status" value="1"/>
</dbReference>
<dbReference type="InterPro" id="IPR009061">
    <property type="entry name" value="DNA-bd_dom_put_sf"/>
</dbReference>
<dbReference type="PANTHER" id="PTHR30204">
    <property type="entry name" value="REDOX-CYCLING DRUG-SENSING TRANSCRIPTIONAL ACTIVATOR SOXR"/>
    <property type="match status" value="1"/>
</dbReference>
<dbReference type="PROSITE" id="PS00552">
    <property type="entry name" value="HTH_MERR_1"/>
    <property type="match status" value="1"/>
</dbReference>
<accession>A0ABS6ATK6</accession>
<organism evidence="4 5">
    <name type="scientific">Nocardia albiluteola</name>
    <dbReference type="NCBI Taxonomy" id="2842303"/>
    <lineage>
        <taxon>Bacteria</taxon>
        <taxon>Bacillati</taxon>
        <taxon>Actinomycetota</taxon>
        <taxon>Actinomycetes</taxon>
        <taxon>Mycobacteriales</taxon>
        <taxon>Nocardiaceae</taxon>
        <taxon>Nocardia</taxon>
    </lineage>
</organism>
<dbReference type="SUPFAM" id="SSF46955">
    <property type="entry name" value="Putative DNA-binding domain"/>
    <property type="match status" value="1"/>
</dbReference>
<feature type="domain" description="HTH merR-type" evidence="3">
    <location>
        <begin position="21"/>
        <end position="90"/>
    </location>
</feature>
<dbReference type="InterPro" id="IPR000551">
    <property type="entry name" value="MerR-type_HTH_dom"/>
</dbReference>
<dbReference type="InterPro" id="IPR047057">
    <property type="entry name" value="MerR_fam"/>
</dbReference>
<evidence type="ECO:0000259" key="3">
    <source>
        <dbReference type="PROSITE" id="PS50937"/>
    </source>
</evidence>
<dbReference type="PROSITE" id="PS50937">
    <property type="entry name" value="HTH_MERR_2"/>
    <property type="match status" value="1"/>
</dbReference>
<name>A0ABS6ATK6_9NOCA</name>